<organism evidence="1 2">
    <name type="scientific">Rhizopus stolonifer</name>
    <name type="common">Rhizopus nigricans</name>
    <dbReference type="NCBI Taxonomy" id="4846"/>
    <lineage>
        <taxon>Eukaryota</taxon>
        <taxon>Fungi</taxon>
        <taxon>Fungi incertae sedis</taxon>
        <taxon>Mucoromycota</taxon>
        <taxon>Mucoromycotina</taxon>
        <taxon>Mucoromycetes</taxon>
        <taxon>Mucorales</taxon>
        <taxon>Mucorineae</taxon>
        <taxon>Rhizopodaceae</taxon>
        <taxon>Rhizopus</taxon>
    </lineage>
</organism>
<comment type="caution">
    <text evidence="1">The sequence shown here is derived from an EMBL/GenBank/DDBJ whole genome shotgun (WGS) entry which is preliminary data.</text>
</comment>
<dbReference type="OrthoDB" id="2288585at2759"/>
<evidence type="ECO:0000313" key="1">
    <source>
        <dbReference type="EMBL" id="RCI03559.1"/>
    </source>
</evidence>
<evidence type="ECO:0000313" key="2">
    <source>
        <dbReference type="Proteomes" id="UP000253551"/>
    </source>
</evidence>
<gene>
    <name evidence="1" type="ORF">CU098_011910</name>
</gene>
<proteinExistence type="predicted"/>
<name>A0A367KN23_RHIST</name>
<keyword evidence="2" id="KW-1185">Reference proteome</keyword>
<reference evidence="1 2" key="1">
    <citation type="journal article" date="2018" name="G3 (Bethesda)">
        <title>Phylogenetic and Phylogenomic Definition of Rhizopus Species.</title>
        <authorList>
            <person name="Gryganskyi A.P."/>
            <person name="Golan J."/>
            <person name="Dolatabadi S."/>
            <person name="Mondo S."/>
            <person name="Robb S."/>
            <person name="Idnurm A."/>
            <person name="Muszewska A."/>
            <person name="Steczkiewicz K."/>
            <person name="Masonjones S."/>
            <person name="Liao H.L."/>
            <person name="Gajdeczka M.T."/>
            <person name="Anike F."/>
            <person name="Vuek A."/>
            <person name="Anishchenko I.M."/>
            <person name="Voigt K."/>
            <person name="de Hoog G.S."/>
            <person name="Smith M.E."/>
            <person name="Heitman J."/>
            <person name="Vilgalys R."/>
            <person name="Stajich J.E."/>
        </authorList>
    </citation>
    <scope>NUCLEOTIDE SEQUENCE [LARGE SCALE GENOMIC DNA]</scope>
    <source>
        <strain evidence="1 2">LSU 92-RS-03</strain>
    </source>
</reference>
<dbReference type="Proteomes" id="UP000253551">
    <property type="component" value="Unassembled WGS sequence"/>
</dbReference>
<sequence>MVNILYKRSLVDKVFVLLRSSTKRQFLKRDFEDEDAILTKLNAIHGNTIDFLEFLESNTKIYVIAIDYAGLTKIEKLI</sequence>
<accession>A0A367KN23</accession>
<dbReference type="EMBL" id="PJQM01000974">
    <property type="protein sequence ID" value="RCI03559.1"/>
    <property type="molecule type" value="Genomic_DNA"/>
</dbReference>
<dbReference type="AlphaFoldDB" id="A0A367KN23"/>
<feature type="non-terminal residue" evidence="1">
    <location>
        <position position="78"/>
    </location>
</feature>
<protein>
    <submittedName>
        <fullName evidence="1">Uncharacterized protein</fullName>
    </submittedName>
</protein>